<dbReference type="EMBL" id="NBSK02000004">
    <property type="protein sequence ID" value="KAJ0214796.1"/>
    <property type="molecule type" value="Genomic_DNA"/>
</dbReference>
<dbReference type="PANTHER" id="PTHR12069:SF0">
    <property type="entry name" value="DNA-DIRECTED RNA POLYMERASE III SUBUNIT RPC5"/>
    <property type="match status" value="1"/>
</dbReference>
<comment type="caution">
    <text evidence="2">The sequence shown here is derived from an EMBL/GenBank/DDBJ whole genome shotgun (WGS) entry which is preliminary data.</text>
</comment>
<keyword evidence="3" id="KW-1185">Reference proteome</keyword>
<dbReference type="AlphaFoldDB" id="A0A9R1W236"/>
<feature type="region of interest" description="Disordered" evidence="1">
    <location>
        <begin position="1"/>
        <end position="73"/>
    </location>
</feature>
<reference evidence="2 3" key="1">
    <citation type="journal article" date="2017" name="Nat. Commun.">
        <title>Genome assembly with in vitro proximity ligation data and whole-genome triplication in lettuce.</title>
        <authorList>
            <person name="Reyes-Chin-Wo S."/>
            <person name="Wang Z."/>
            <person name="Yang X."/>
            <person name="Kozik A."/>
            <person name="Arikit S."/>
            <person name="Song C."/>
            <person name="Xia L."/>
            <person name="Froenicke L."/>
            <person name="Lavelle D.O."/>
            <person name="Truco M.J."/>
            <person name="Xia R."/>
            <person name="Zhu S."/>
            <person name="Xu C."/>
            <person name="Xu H."/>
            <person name="Xu X."/>
            <person name="Cox K."/>
            <person name="Korf I."/>
            <person name="Meyers B.C."/>
            <person name="Michelmore R.W."/>
        </authorList>
    </citation>
    <scope>NUCLEOTIDE SEQUENCE [LARGE SCALE GENOMIC DNA]</scope>
    <source>
        <strain evidence="3">cv. Salinas</strain>
        <tissue evidence="2">Seedlings</tissue>
    </source>
</reference>
<evidence type="ECO:0008006" key="4">
    <source>
        <dbReference type="Google" id="ProtNLM"/>
    </source>
</evidence>
<dbReference type="GO" id="GO:0005666">
    <property type="term" value="C:RNA polymerase III complex"/>
    <property type="evidence" value="ECO:0000318"/>
    <property type="project" value="GO_Central"/>
</dbReference>
<sequence length="689" mass="77628">MDFGFGDLDGPSKAPATKSTRFAPKNSKLKPKREPEAPAPSSVSNPVTVPKVELEDLKPPPPTPPPIATVDSKAEIEKPSHTVPPSHDDNGDVTMDTDATEMEIDNDQQDEEDHVVREIDVYFNSSADANSKLYVLQYPLRQRWRPYELDDRCEKVRLKPGTAEVEVEMSVQVNSENFDPDVTDKAMKKQILSTSWKPPIANGYAIGILMGNELHLNTVNAVVQLRPSMQHLKPLKKMNTAHADTNMIDSEDIKDEKTIKQPKKQVQYLLDLLKSHPISVVLSKVPGVPIEQNGGIKEEEWIPLKYHGEASQLSNKCLQNMVKSQDSQIQDAQIKFSMNQSDYIDSLCPATSVRPKRPSGAPVRFNVLKHIAPDCSEEEMLKVLQTHAQLVQGLWVAKSKVKYNKDAGKELLLRNYVMLEFSKSPIFRESQLPKQSSISEMMKTILDEFGARRDSFRDWKFREARDDLFIKEYPHIVEEQKKIWDRVEPQIIEVLFPKSSKHGIGDKRPILNNNNNKNNVETKPPIVQPSKGVMLDETREALPKALQKLFQSYKVCSLNQIRQRLRDMAVSENTLRKGTREARAAAAAADAPQEELLKTLTQLAVNIHGVFVSKSSPDHPQYDDFRSIVIELLIAEGPKGRLKRSSIEAAAEMKLKREPSDTEFKKVLTEICVTQNSGWVLKSGDGSPT</sequence>
<name>A0A9R1W236_LACSA</name>
<protein>
    <recommendedName>
        <fullName evidence="4">DNA-directed RNA polymerase III subunit RPC5</fullName>
    </recommendedName>
</protein>
<evidence type="ECO:0000256" key="1">
    <source>
        <dbReference type="SAM" id="MobiDB-lite"/>
    </source>
</evidence>
<dbReference type="GO" id="GO:0006351">
    <property type="term" value="P:DNA-templated transcription"/>
    <property type="evidence" value="ECO:0007669"/>
    <property type="project" value="InterPro"/>
</dbReference>
<evidence type="ECO:0000313" key="3">
    <source>
        <dbReference type="Proteomes" id="UP000235145"/>
    </source>
</evidence>
<accession>A0A9R1W236</accession>
<dbReference type="Proteomes" id="UP000235145">
    <property type="component" value="Unassembled WGS sequence"/>
</dbReference>
<dbReference type="Pfam" id="PF04801">
    <property type="entry name" value="RPC5"/>
    <property type="match status" value="2"/>
</dbReference>
<dbReference type="InterPro" id="IPR006886">
    <property type="entry name" value="RNA_pol_III_Rpc5"/>
</dbReference>
<evidence type="ECO:0000313" key="2">
    <source>
        <dbReference type="EMBL" id="KAJ0214796.1"/>
    </source>
</evidence>
<proteinExistence type="predicted"/>
<gene>
    <name evidence="2" type="ORF">LSAT_V11C400216080</name>
</gene>
<dbReference type="PANTHER" id="PTHR12069">
    <property type="entry name" value="DNA-DIRECTED RNA POLYMERASES III 80 KDA POLYPEPTIDE RNA POLYMERASE III SUBUNIT 5"/>
    <property type="match status" value="1"/>
</dbReference>
<feature type="region of interest" description="Disordered" evidence="1">
    <location>
        <begin position="505"/>
        <end position="528"/>
    </location>
</feature>
<organism evidence="2 3">
    <name type="scientific">Lactuca sativa</name>
    <name type="common">Garden lettuce</name>
    <dbReference type="NCBI Taxonomy" id="4236"/>
    <lineage>
        <taxon>Eukaryota</taxon>
        <taxon>Viridiplantae</taxon>
        <taxon>Streptophyta</taxon>
        <taxon>Embryophyta</taxon>
        <taxon>Tracheophyta</taxon>
        <taxon>Spermatophyta</taxon>
        <taxon>Magnoliopsida</taxon>
        <taxon>eudicotyledons</taxon>
        <taxon>Gunneridae</taxon>
        <taxon>Pentapetalae</taxon>
        <taxon>asterids</taxon>
        <taxon>campanulids</taxon>
        <taxon>Asterales</taxon>
        <taxon>Asteraceae</taxon>
        <taxon>Cichorioideae</taxon>
        <taxon>Cichorieae</taxon>
        <taxon>Lactucinae</taxon>
        <taxon>Lactuca</taxon>
    </lineage>
</organism>